<gene>
    <name evidence="9" type="ORF">FC701_23425</name>
</gene>
<organism evidence="9 10">
    <name type="scientific">Bacillus mycoides</name>
    <dbReference type="NCBI Taxonomy" id="1405"/>
    <lineage>
        <taxon>Bacteria</taxon>
        <taxon>Bacillati</taxon>
        <taxon>Bacillota</taxon>
        <taxon>Bacilli</taxon>
        <taxon>Bacillales</taxon>
        <taxon>Bacillaceae</taxon>
        <taxon>Bacillus</taxon>
        <taxon>Bacillus cereus group</taxon>
    </lineage>
</organism>
<dbReference type="PROSITE" id="PS51257">
    <property type="entry name" value="PROKAR_LIPOPROTEIN"/>
    <property type="match status" value="1"/>
</dbReference>
<dbReference type="RefSeq" id="WP_137058703.1">
    <property type="nucleotide sequence ID" value="NZ_SZOD01000641.1"/>
</dbReference>
<dbReference type="PIRSF" id="PIRSF002854">
    <property type="entry name" value="MetQ"/>
    <property type="match status" value="1"/>
</dbReference>
<evidence type="ECO:0000256" key="2">
    <source>
        <dbReference type="ARBA" id="ARBA00022729"/>
    </source>
</evidence>
<feature type="chain" id="PRO_5038664334" description="Lipoprotein" evidence="8">
    <location>
        <begin position="19"/>
        <end position="272"/>
    </location>
</feature>
<comment type="caution">
    <text evidence="9">The sequence shown here is derived from an EMBL/GenBank/DDBJ whole genome shotgun (WGS) entry which is preliminary data.</text>
</comment>
<keyword evidence="5 6" id="KW-0449">Lipoprotein</keyword>
<dbReference type="EMBL" id="SZOD01000641">
    <property type="protein sequence ID" value="TKI81894.1"/>
    <property type="molecule type" value="Genomic_DNA"/>
</dbReference>
<dbReference type="Proteomes" id="UP000305524">
    <property type="component" value="Unassembled WGS sequence"/>
</dbReference>
<reference evidence="9 10" key="1">
    <citation type="journal article" date="2019" name="Environ. Microbiol.">
        <title>An active ?-lactamase is a part of an orchestrated cell wall stress resistance network of Bacillus subtilis and related rhizosphere species.</title>
        <authorList>
            <person name="Bucher T."/>
            <person name="Keren-Paz A."/>
            <person name="Hausser J."/>
            <person name="Olender T."/>
            <person name="Cytryn E."/>
            <person name="Kolodkin-Gal I."/>
        </authorList>
    </citation>
    <scope>NUCLEOTIDE SEQUENCE [LARGE SCALE GENOMIC DNA]</scope>
    <source>
        <strain evidence="9 10">I186</strain>
    </source>
</reference>
<evidence type="ECO:0000256" key="8">
    <source>
        <dbReference type="SAM" id="SignalP"/>
    </source>
</evidence>
<accession>A0A4U3A2E2</accession>
<keyword evidence="2 8" id="KW-0732">Signal</keyword>
<dbReference type="InterPro" id="IPR004872">
    <property type="entry name" value="Lipoprotein_NlpA"/>
</dbReference>
<evidence type="ECO:0000256" key="5">
    <source>
        <dbReference type="ARBA" id="ARBA00023288"/>
    </source>
</evidence>
<dbReference type="SUPFAM" id="SSF53850">
    <property type="entry name" value="Periplasmic binding protein-like II"/>
    <property type="match status" value="1"/>
</dbReference>
<keyword evidence="4" id="KW-0564">Palmitate</keyword>
<sequence>MKKLLLTALISTSIFGLAACGGKDKDEDEKKLVVGASNVPHAEILEKAKPLLEKKGIELEIKKFQDYVLPNKSLADKELDANYFQHIPYLEKEIKDKKYDFEIAGKIHLEPIGVYSQKYKSLKELPNGATIIMSNSVTDHGRGLAILQKEGILKIKDGVEPVKATPKDIADNPKNLKFKTDIEPGLLPQVYNNKEGDAVLINSNYAIDAKLNPEKDAIAIEGNDSPYANVVAVRKGDKDKKEIKALIEVLHSKEIEDFITKEYKGAVVPVKE</sequence>
<comment type="subcellular location">
    <subcellularLocation>
        <location evidence="1">Membrane</location>
        <topology evidence="1">Lipid-anchor</topology>
    </subcellularLocation>
</comment>
<evidence type="ECO:0000256" key="4">
    <source>
        <dbReference type="ARBA" id="ARBA00023139"/>
    </source>
</evidence>
<evidence type="ECO:0000313" key="10">
    <source>
        <dbReference type="Proteomes" id="UP000305524"/>
    </source>
</evidence>
<dbReference type="CDD" id="cd13597">
    <property type="entry name" value="PBP2_lipoprotein_Tp32"/>
    <property type="match status" value="1"/>
</dbReference>
<dbReference type="Gene3D" id="3.40.190.10">
    <property type="entry name" value="Periplasmic binding protein-like II"/>
    <property type="match status" value="2"/>
</dbReference>
<dbReference type="PANTHER" id="PTHR30429:SF0">
    <property type="entry name" value="METHIONINE-BINDING LIPOPROTEIN METQ"/>
    <property type="match status" value="1"/>
</dbReference>
<keyword evidence="3" id="KW-0472">Membrane</keyword>
<proteinExistence type="inferred from homology"/>
<feature type="lipid moiety-binding region" description="S-diacylglycerol cysteine" evidence="7">
    <location>
        <position position="20"/>
    </location>
</feature>
<protein>
    <recommendedName>
        <fullName evidence="6">Lipoprotein</fullName>
    </recommendedName>
</protein>
<name>A0A4U3A2E2_BACMY</name>
<dbReference type="Pfam" id="PF03180">
    <property type="entry name" value="Lipoprotein_9"/>
    <property type="match status" value="1"/>
</dbReference>
<evidence type="ECO:0000256" key="7">
    <source>
        <dbReference type="PIRSR" id="PIRSR002854-1"/>
    </source>
</evidence>
<evidence type="ECO:0000256" key="6">
    <source>
        <dbReference type="PIRNR" id="PIRNR002854"/>
    </source>
</evidence>
<evidence type="ECO:0000256" key="1">
    <source>
        <dbReference type="ARBA" id="ARBA00004635"/>
    </source>
</evidence>
<dbReference type="GO" id="GO:0016020">
    <property type="term" value="C:membrane"/>
    <property type="evidence" value="ECO:0007669"/>
    <property type="project" value="UniProtKB-SubCell"/>
</dbReference>
<comment type="similarity">
    <text evidence="6">Belongs to the nlpA lipoprotein family.</text>
</comment>
<evidence type="ECO:0000256" key="3">
    <source>
        <dbReference type="ARBA" id="ARBA00023136"/>
    </source>
</evidence>
<dbReference type="PANTHER" id="PTHR30429">
    <property type="entry name" value="D-METHIONINE-BINDING LIPOPROTEIN METQ"/>
    <property type="match status" value="1"/>
</dbReference>
<feature type="signal peptide" evidence="8">
    <location>
        <begin position="1"/>
        <end position="18"/>
    </location>
</feature>
<dbReference type="AlphaFoldDB" id="A0A4U3A2E2"/>
<evidence type="ECO:0000313" key="9">
    <source>
        <dbReference type="EMBL" id="TKI81894.1"/>
    </source>
</evidence>